<evidence type="ECO:0000313" key="1">
    <source>
        <dbReference type="EMBL" id="CAE8584016.1"/>
    </source>
</evidence>
<accession>A0A813D7X0</accession>
<comment type="caution">
    <text evidence="1">The sequence shown here is derived from an EMBL/GenBank/DDBJ whole genome shotgun (WGS) entry which is preliminary data.</text>
</comment>
<dbReference type="AlphaFoldDB" id="A0A813D7X0"/>
<keyword evidence="2" id="KW-1185">Reference proteome</keyword>
<reference evidence="1" key="1">
    <citation type="submission" date="2021-02" db="EMBL/GenBank/DDBJ databases">
        <authorList>
            <person name="Dougan E. K."/>
            <person name="Rhodes N."/>
            <person name="Thang M."/>
            <person name="Chan C."/>
        </authorList>
    </citation>
    <scope>NUCLEOTIDE SEQUENCE</scope>
</reference>
<organism evidence="1 2">
    <name type="scientific">Polarella glacialis</name>
    <name type="common">Dinoflagellate</name>
    <dbReference type="NCBI Taxonomy" id="89957"/>
    <lineage>
        <taxon>Eukaryota</taxon>
        <taxon>Sar</taxon>
        <taxon>Alveolata</taxon>
        <taxon>Dinophyceae</taxon>
        <taxon>Suessiales</taxon>
        <taxon>Suessiaceae</taxon>
        <taxon>Polarella</taxon>
    </lineage>
</organism>
<dbReference type="EMBL" id="CAJNNV010000975">
    <property type="protein sequence ID" value="CAE8584016.1"/>
    <property type="molecule type" value="Genomic_DNA"/>
</dbReference>
<dbReference type="Proteomes" id="UP000654075">
    <property type="component" value="Unassembled WGS sequence"/>
</dbReference>
<feature type="non-terminal residue" evidence="1">
    <location>
        <position position="1"/>
    </location>
</feature>
<proteinExistence type="predicted"/>
<gene>
    <name evidence="1" type="ORF">PGLA1383_LOCUS2961</name>
</gene>
<name>A0A813D7X0_POLGL</name>
<evidence type="ECO:0000313" key="2">
    <source>
        <dbReference type="Proteomes" id="UP000654075"/>
    </source>
</evidence>
<protein>
    <submittedName>
        <fullName evidence="1">Uncharacterized protein</fullName>
    </submittedName>
</protein>
<sequence>GGGKAGVKLEKRSRTVFFRGFKKDTPEDAIKLFVRQKLEGVSKELIDDVYTFDPFADKGVVRFTTEEAMWDFMVEKKGNHRHDYEGQVIYVNVDQIPEVAAKERAVRKVVRTIIEMNGGDGDQVKQTIRARYKSGLVWWNNERVAEWNQESETMTLLGAAAVYAEKFNLLMNNK</sequence>